<feature type="compositionally biased region" description="Basic and acidic residues" evidence="1">
    <location>
        <begin position="8"/>
        <end position="21"/>
    </location>
</feature>
<dbReference type="EMBL" id="JNBR01000799">
    <property type="protein sequence ID" value="OQR89527.1"/>
    <property type="molecule type" value="Genomic_DNA"/>
</dbReference>
<sequence length="187" mass="21540">MSNNISLKRKEAELRSHDTPTRPKRAHNNIIGDTLTAIVAFLQPQDTLRLSFSCQHFHDAIDSNIWKRVLLTQCNVHPSQFKPRTNIRKMAATLVAKNTNTPSNGCKTVLAHSEHRGTRLCYRCITLPKYQEITHRNAMRRFNLGNKLLWTLKYRCVSTGYRRSSSCKLYNLQDVMDLAARSNRQAT</sequence>
<evidence type="ECO:0000313" key="3">
    <source>
        <dbReference type="Proteomes" id="UP000243579"/>
    </source>
</evidence>
<accession>A0A1V9YV22</accession>
<organism evidence="2 3">
    <name type="scientific">Achlya hypogyna</name>
    <name type="common">Oomycete</name>
    <name type="synonym">Protoachlya hypogyna</name>
    <dbReference type="NCBI Taxonomy" id="1202772"/>
    <lineage>
        <taxon>Eukaryota</taxon>
        <taxon>Sar</taxon>
        <taxon>Stramenopiles</taxon>
        <taxon>Oomycota</taxon>
        <taxon>Saprolegniomycetes</taxon>
        <taxon>Saprolegniales</taxon>
        <taxon>Achlyaceae</taxon>
        <taxon>Achlya</taxon>
    </lineage>
</organism>
<protein>
    <recommendedName>
        <fullName evidence="4">F-box domain-containing protein</fullName>
    </recommendedName>
</protein>
<name>A0A1V9YV22_ACHHY</name>
<gene>
    <name evidence="2" type="ORF">ACHHYP_06234</name>
</gene>
<proteinExistence type="predicted"/>
<evidence type="ECO:0000313" key="2">
    <source>
        <dbReference type="EMBL" id="OQR89527.1"/>
    </source>
</evidence>
<dbReference type="SUPFAM" id="SSF81383">
    <property type="entry name" value="F-box domain"/>
    <property type="match status" value="1"/>
</dbReference>
<dbReference type="InterPro" id="IPR036047">
    <property type="entry name" value="F-box-like_dom_sf"/>
</dbReference>
<feature type="region of interest" description="Disordered" evidence="1">
    <location>
        <begin position="1"/>
        <end position="27"/>
    </location>
</feature>
<dbReference type="Proteomes" id="UP000243579">
    <property type="component" value="Unassembled WGS sequence"/>
</dbReference>
<dbReference type="AlphaFoldDB" id="A0A1V9YV22"/>
<evidence type="ECO:0000256" key="1">
    <source>
        <dbReference type="SAM" id="MobiDB-lite"/>
    </source>
</evidence>
<keyword evidence="3" id="KW-1185">Reference proteome</keyword>
<comment type="caution">
    <text evidence="2">The sequence shown here is derived from an EMBL/GenBank/DDBJ whole genome shotgun (WGS) entry which is preliminary data.</text>
</comment>
<reference evidence="2 3" key="1">
    <citation type="journal article" date="2014" name="Genome Biol. Evol.">
        <title>The secreted proteins of Achlya hypogyna and Thraustotheca clavata identify the ancestral oomycete secretome and reveal gene acquisitions by horizontal gene transfer.</title>
        <authorList>
            <person name="Misner I."/>
            <person name="Blouin N."/>
            <person name="Leonard G."/>
            <person name="Richards T.A."/>
            <person name="Lane C.E."/>
        </authorList>
    </citation>
    <scope>NUCLEOTIDE SEQUENCE [LARGE SCALE GENOMIC DNA]</scope>
    <source>
        <strain evidence="2 3">ATCC 48635</strain>
    </source>
</reference>
<evidence type="ECO:0008006" key="4">
    <source>
        <dbReference type="Google" id="ProtNLM"/>
    </source>
</evidence>